<dbReference type="AlphaFoldDB" id="A0AAW1I6G3"/>
<reference evidence="3 4" key="1">
    <citation type="submission" date="2024-03" db="EMBL/GenBank/DDBJ databases">
        <title>WGS assembly of Saponaria officinalis var. Norfolk2.</title>
        <authorList>
            <person name="Jenkins J."/>
            <person name="Shu S."/>
            <person name="Grimwood J."/>
            <person name="Barry K."/>
            <person name="Goodstein D."/>
            <person name="Schmutz J."/>
            <person name="Leebens-Mack J."/>
            <person name="Osbourn A."/>
        </authorList>
    </citation>
    <scope>NUCLEOTIDE SEQUENCE [LARGE SCALE GENOMIC DNA]</scope>
    <source>
        <strain evidence="4">cv. Norfolk2</strain>
        <strain evidence="3">JIC</strain>
        <tissue evidence="3">Leaf</tissue>
    </source>
</reference>
<dbReference type="PANTHER" id="PTHR24015:SF548">
    <property type="entry name" value="OS08G0340900 PROTEIN"/>
    <property type="match status" value="1"/>
</dbReference>
<dbReference type="InterPro" id="IPR002885">
    <property type="entry name" value="PPR_rpt"/>
</dbReference>
<feature type="repeat" description="PPR" evidence="2">
    <location>
        <begin position="68"/>
        <end position="102"/>
    </location>
</feature>
<dbReference type="Gene3D" id="1.25.40.10">
    <property type="entry name" value="Tetratricopeptide repeat domain"/>
    <property type="match status" value="4"/>
</dbReference>
<dbReference type="NCBIfam" id="TIGR00756">
    <property type="entry name" value="PPR"/>
    <property type="match status" value="5"/>
</dbReference>
<sequence length="554" mass="61393">MSIPIRVLLSKLSKPYQNLMNTKQLHALITKTHLSLDPFFATKIVRYYSLNDELSYAHQVFDEIPNRSIFLWNSIIRAHAQVHNFVNAFDLFRQLVMSELRPDNFTFACILRACSENNDLNGIRMVHCKLVVAGLDSDSICASALVTAYSKKGHVDDSRNVFEGVLEPELGTWNSIINGCGYCGFWEDSLKLFSDMRNYGIVPDGYTVVGLLSALSDPSLVEIGEAIHGLCVKSGFLSNAYVGSSLVTMYSRCACLNSAEGVFCSLSEPDIVTWSALISGFANSGDVSSALLFFRERNMLGMKPDPVLLVTVLSASVHIVDLGVGREIHGYVLRHGLESNVKVCSALIDMYSKCGVIDLAIRLLNVLPMRNVVVYNSAILGLGSHGDAEQAFRLFNEVLEKGLRPDESTFSALLHACCQSGLVNEGWEFFKRMKEEFGIEPRNEHCVHMVKILGMVGKLDEAYDFVQTLSFPVDTGIWGALLACCEMHGNAALAETILQKLFRNQPEEGSYSVLLSKIYANRARWDDVEKLRDDMTDVGERKVTGVSWIGGKCS</sequence>
<evidence type="ECO:0000313" key="4">
    <source>
        <dbReference type="Proteomes" id="UP001443914"/>
    </source>
</evidence>
<feature type="repeat" description="PPR" evidence="2">
    <location>
        <begin position="270"/>
        <end position="304"/>
    </location>
</feature>
<feature type="repeat" description="PPR" evidence="2">
    <location>
        <begin position="371"/>
        <end position="405"/>
    </location>
</feature>
<evidence type="ECO:0008006" key="5">
    <source>
        <dbReference type="Google" id="ProtNLM"/>
    </source>
</evidence>
<dbReference type="PROSITE" id="PS51375">
    <property type="entry name" value="PPR"/>
    <property type="match status" value="5"/>
</dbReference>
<gene>
    <name evidence="3" type="ORF">RND81_10G230900</name>
</gene>
<keyword evidence="4" id="KW-1185">Reference proteome</keyword>
<dbReference type="GO" id="GO:0003723">
    <property type="term" value="F:RNA binding"/>
    <property type="evidence" value="ECO:0007669"/>
    <property type="project" value="InterPro"/>
</dbReference>
<dbReference type="InterPro" id="IPR046848">
    <property type="entry name" value="E_motif"/>
</dbReference>
<dbReference type="Pfam" id="PF20431">
    <property type="entry name" value="E_motif"/>
    <property type="match status" value="1"/>
</dbReference>
<feature type="repeat" description="PPR" evidence="2">
    <location>
        <begin position="169"/>
        <end position="203"/>
    </location>
</feature>
<dbReference type="PANTHER" id="PTHR24015">
    <property type="entry name" value="OS07G0578800 PROTEIN-RELATED"/>
    <property type="match status" value="1"/>
</dbReference>
<organism evidence="3 4">
    <name type="scientific">Saponaria officinalis</name>
    <name type="common">Common soapwort</name>
    <name type="synonym">Lychnis saponaria</name>
    <dbReference type="NCBI Taxonomy" id="3572"/>
    <lineage>
        <taxon>Eukaryota</taxon>
        <taxon>Viridiplantae</taxon>
        <taxon>Streptophyta</taxon>
        <taxon>Embryophyta</taxon>
        <taxon>Tracheophyta</taxon>
        <taxon>Spermatophyta</taxon>
        <taxon>Magnoliopsida</taxon>
        <taxon>eudicotyledons</taxon>
        <taxon>Gunneridae</taxon>
        <taxon>Pentapetalae</taxon>
        <taxon>Caryophyllales</taxon>
        <taxon>Caryophyllaceae</taxon>
        <taxon>Caryophylleae</taxon>
        <taxon>Saponaria</taxon>
    </lineage>
</organism>
<name>A0AAW1I6G3_SAPOF</name>
<dbReference type="EMBL" id="JBDFQZ010000010">
    <property type="protein sequence ID" value="KAK9684770.1"/>
    <property type="molecule type" value="Genomic_DNA"/>
</dbReference>
<dbReference type="Proteomes" id="UP001443914">
    <property type="component" value="Unassembled WGS sequence"/>
</dbReference>
<dbReference type="Pfam" id="PF12854">
    <property type="entry name" value="PPR_1"/>
    <property type="match status" value="1"/>
</dbReference>
<dbReference type="EMBL" id="JBDFQZ010000010">
    <property type="protein sequence ID" value="KAK9684769.1"/>
    <property type="molecule type" value="Genomic_DNA"/>
</dbReference>
<dbReference type="FunFam" id="1.25.40.10:FF:000090">
    <property type="entry name" value="Pentatricopeptide repeat-containing protein, chloroplastic"/>
    <property type="match status" value="1"/>
</dbReference>
<dbReference type="Pfam" id="PF01535">
    <property type="entry name" value="PPR"/>
    <property type="match status" value="1"/>
</dbReference>
<evidence type="ECO:0000256" key="1">
    <source>
        <dbReference type="ARBA" id="ARBA00022737"/>
    </source>
</evidence>
<dbReference type="FunFam" id="1.25.40.10:FF:000351">
    <property type="entry name" value="Pentatricopeptide repeat-containing protein"/>
    <property type="match status" value="1"/>
</dbReference>
<evidence type="ECO:0000256" key="2">
    <source>
        <dbReference type="PROSITE-ProRule" id="PRU00708"/>
    </source>
</evidence>
<dbReference type="InterPro" id="IPR046960">
    <property type="entry name" value="PPR_At4g14850-like_plant"/>
</dbReference>
<dbReference type="InterPro" id="IPR011990">
    <property type="entry name" value="TPR-like_helical_dom_sf"/>
</dbReference>
<proteinExistence type="predicted"/>
<keyword evidence="1" id="KW-0677">Repeat</keyword>
<protein>
    <recommendedName>
        <fullName evidence="5">Pentatricopeptide repeat-containing protein At1g64310</fullName>
    </recommendedName>
</protein>
<dbReference type="Pfam" id="PF13041">
    <property type="entry name" value="PPR_2"/>
    <property type="match status" value="3"/>
</dbReference>
<dbReference type="GO" id="GO:0009451">
    <property type="term" value="P:RNA modification"/>
    <property type="evidence" value="ECO:0007669"/>
    <property type="project" value="InterPro"/>
</dbReference>
<comment type="caution">
    <text evidence="3">The sequence shown here is derived from an EMBL/GenBank/DDBJ whole genome shotgun (WGS) entry which is preliminary data.</text>
</comment>
<evidence type="ECO:0000313" key="3">
    <source>
        <dbReference type="EMBL" id="KAK9684770.1"/>
    </source>
</evidence>
<feature type="repeat" description="PPR" evidence="2">
    <location>
        <begin position="406"/>
        <end position="441"/>
    </location>
</feature>
<accession>A0AAW1I6G3</accession>